<comment type="similarity">
    <text evidence="1">Belongs to the 'phage' integrase family.</text>
</comment>
<keyword evidence="3" id="KW-0233">DNA recombination</keyword>
<keyword evidence="6" id="KW-1185">Reference proteome</keyword>
<protein>
    <recommendedName>
        <fullName evidence="4">Tyr recombinase domain-containing protein</fullName>
    </recommendedName>
</protein>
<dbReference type="InterPro" id="IPR010998">
    <property type="entry name" value="Integrase_recombinase_N"/>
</dbReference>
<reference evidence="6" key="1">
    <citation type="journal article" date="2019" name="Int. J. Syst. Evol. Microbiol.">
        <title>The Global Catalogue of Microorganisms (GCM) 10K type strain sequencing project: providing services to taxonomists for standard genome sequencing and annotation.</title>
        <authorList>
            <consortium name="The Broad Institute Genomics Platform"/>
            <consortium name="The Broad Institute Genome Sequencing Center for Infectious Disease"/>
            <person name="Wu L."/>
            <person name="Ma J."/>
        </authorList>
    </citation>
    <scope>NUCLEOTIDE SEQUENCE [LARGE SCALE GENOMIC DNA]</scope>
    <source>
        <strain evidence="6">JCM 6835</strain>
    </source>
</reference>
<organism evidence="5 6">
    <name type="scientific">Nonomuraea recticatena</name>
    <dbReference type="NCBI Taxonomy" id="46178"/>
    <lineage>
        <taxon>Bacteria</taxon>
        <taxon>Bacillati</taxon>
        <taxon>Actinomycetota</taxon>
        <taxon>Actinomycetes</taxon>
        <taxon>Streptosporangiales</taxon>
        <taxon>Streptosporangiaceae</taxon>
        <taxon>Nonomuraea</taxon>
    </lineage>
</organism>
<dbReference type="PROSITE" id="PS51898">
    <property type="entry name" value="TYR_RECOMBINASE"/>
    <property type="match status" value="1"/>
</dbReference>
<dbReference type="PANTHER" id="PTHR30349:SF64">
    <property type="entry name" value="PROPHAGE INTEGRASE INTD-RELATED"/>
    <property type="match status" value="1"/>
</dbReference>
<feature type="domain" description="Tyr recombinase" evidence="4">
    <location>
        <begin position="171"/>
        <end position="373"/>
    </location>
</feature>
<evidence type="ECO:0000313" key="5">
    <source>
        <dbReference type="EMBL" id="GAA2657415.1"/>
    </source>
</evidence>
<evidence type="ECO:0000313" key="6">
    <source>
        <dbReference type="Proteomes" id="UP001501666"/>
    </source>
</evidence>
<dbReference type="EMBL" id="BAAATE010000006">
    <property type="protein sequence ID" value="GAA2657415.1"/>
    <property type="molecule type" value="Genomic_DNA"/>
</dbReference>
<dbReference type="InterPro" id="IPR013762">
    <property type="entry name" value="Integrase-like_cat_sf"/>
</dbReference>
<dbReference type="SUPFAM" id="SSF56349">
    <property type="entry name" value="DNA breaking-rejoining enzymes"/>
    <property type="match status" value="1"/>
</dbReference>
<dbReference type="Gene3D" id="1.10.443.10">
    <property type="entry name" value="Intergrase catalytic core"/>
    <property type="match status" value="1"/>
</dbReference>
<evidence type="ECO:0000259" key="4">
    <source>
        <dbReference type="PROSITE" id="PS51898"/>
    </source>
</evidence>
<keyword evidence="2" id="KW-0238">DNA-binding</keyword>
<dbReference type="Gene3D" id="1.10.150.130">
    <property type="match status" value="1"/>
</dbReference>
<gene>
    <name evidence="5" type="ORF">GCM10010412_028000</name>
</gene>
<dbReference type="Proteomes" id="UP001501666">
    <property type="component" value="Unassembled WGS sequence"/>
</dbReference>
<proteinExistence type="inferred from homology"/>
<evidence type="ECO:0000256" key="2">
    <source>
        <dbReference type="ARBA" id="ARBA00023125"/>
    </source>
</evidence>
<evidence type="ECO:0000256" key="3">
    <source>
        <dbReference type="ARBA" id="ARBA00023172"/>
    </source>
</evidence>
<dbReference type="PANTHER" id="PTHR30349">
    <property type="entry name" value="PHAGE INTEGRASE-RELATED"/>
    <property type="match status" value="1"/>
</dbReference>
<dbReference type="InterPro" id="IPR050090">
    <property type="entry name" value="Tyrosine_recombinase_XerCD"/>
</dbReference>
<dbReference type="Pfam" id="PF00589">
    <property type="entry name" value="Phage_integrase"/>
    <property type="match status" value="1"/>
</dbReference>
<name>A0ABP6E3E8_9ACTN</name>
<accession>A0ABP6E3E8</accession>
<dbReference type="InterPro" id="IPR002104">
    <property type="entry name" value="Integrase_catalytic"/>
</dbReference>
<evidence type="ECO:0000256" key="1">
    <source>
        <dbReference type="ARBA" id="ARBA00008857"/>
    </source>
</evidence>
<comment type="caution">
    <text evidence="5">The sequence shown here is derived from an EMBL/GenBank/DDBJ whole genome shotgun (WGS) entry which is preliminary data.</text>
</comment>
<sequence>MRAFVVCLPSGVRYWTVVDEQLRVHPAADAFLQHLRLGAGRAEGTTQAYATAVALYLVWCGQAQDDWREAVDRLGGFMLWLRHAPGPSTLRRMDGEPVALVVRQPRRINAVLVAVREFFKHAVAVGLAPSSVLAGLYEVGDDRWLPAELRAEGMGLRHIARPRHRLSVGERQVVRASDEEALALLHACRSARDRLIVLLLARAGLRRGEVAGLRRADVHLALDSTGAGCQVPGEHVHVVRREESPRGAWAKSGRSRAVPVDFLLVQAFDAYAWERQACQQAEGCDFVLVNLFRAPLGVPMRPGALNEVLAALSRRAGLDRQIHPHQLRHAFADNVLAAGGTVDEVQALLGHASPASTQPYLNPSTERLRTAVERVARTQAVR</sequence>
<dbReference type="InterPro" id="IPR011010">
    <property type="entry name" value="DNA_brk_join_enz"/>
</dbReference>